<dbReference type="KEGG" id="pagb:AWM79_17080"/>
<keyword evidence="1" id="KW-0687">Ribonucleoprotein</keyword>
<gene>
    <name evidence="1" type="ORF">AWM79_17080</name>
</gene>
<dbReference type="GO" id="GO:0005840">
    <property type="term" value="C:ribosome"/>
    <property type="evidence" value="ECO:0007669"/>
    <property type="project" value="UniProtKB-KW"/>
</dbReference>
<organism evidence="1 2">
    <name type="scientific">Pseudomonas agarici</name>
    <dbReference type="NCBI Taxonomy" id="46677"/>
    <lineage>
        <taxon>Bacteria</taxon>
        <taxon>Pseudomonadati</taxon>
        <taxon>Pseudomonadota</taxon>
        <taxon>Gammaproteobacteria</taxon>
        <taxon>Pseudomonadales</taxon>
        <taxon>Pseudomonadaceae</taxon>
        <taxon>Pseudomonas</taxon>
    </lineage>
</organism>
<keyword evidence="1" id="KW-0689">Ribosomal protein</keyword>
<keyword evidence="2" id="KW-1185">Reference proteome</keyword>
<reference evidence="1 2" key="1">
    <citation type="submission" date="2016-01" db="EMBL/GenBank/DDBJ databases">
        <authorList>
            <person name="McClelland M."/>
            <person name="Jain A."/>
            <person name="Saraogi P."/>
            <person name="Mendelson R."/>
            <person name="Westerman R."/>
            <person name="SanMiguel P."/>
            <person name="Csonka L."/>
        </authorList>
    </citation>
    <scope>NUCLEOTIDE SEQUENCE [LARGE SCALE GENOMIC DNA]</scope>
    <source>
        <strain evidence="1 2">NCPPB 2472</strain>
    </source>
</reference>
<proteinExistence type="predicted"/>
<sequence length="321" mass="33064">MSEVQSFINSKTQNFETLKANIALSKNSKAKFNIHNAHIAGSVVLAGELVILGDSSTPSCTSQEAYVMGKASQVHTDLLSNGAEADDYFLDNFELLQSLLSNASIGVGAITDGWNKHLNAIKTTLDDMEKLHREHLGSGSMSARDTFCAQRTALFLKLDKQLSNMASYGSGLRNEGSIKRLLGISTSSYMHTGEISGYADKVSGVARLVKRGAYIGTALDVASTGLSIHKACTLGREQECKKATYVEGSSLLGSLGGGALGGTVGSGLAGIICVGLSIPTGGGAALACAVIGGAAGGMAGGALGTKGGELMGDYLYRQTSP</sequence>
<dbReference type="Proteomes" id="UP000063229">
    <property type="component" value="Chromosome"/>
</dbReference>
<dbReference type="STRING" id="46677.AWM79_17080"/>
<evidence type="ECO:0000313" key="1">
    <source>
        <dbReference type="EMBL" id="AMB86921.1"/>
    </source>
</evidence>
<name>A0A0X1T4H8_PSEAA</name>
<evidence type="ECO:0000313" key="2">
    <source>
        <dbReference type="Proteomes" id="UP000063229"/>
    </source>
</evidence>
<dbReference type="AlphaFoldDB" id="A0A0X1T4H8"/>
<dbReference type="EMBL" id="CP014135">
    <property type="protein sequence ID" value="AMB86921.1"/>
    <property type="molecule type" value="Genomic_DNA"/>
</dbReference>
<dbReference type="RefSeq" id="WP_060783356.1">
    <property type="nucleotide sequence ID" value="NZ_CP014135.1"/>
</dbReference>
<protein>
    <submittedName>
        <fullName evidence="1">SSU ribosomal protein S2p (SAe)</fullName>
    </submittedName>
</protein>
<accession>A0A0X1T4H8</accession>